<keyword evidence="2" id="KW-1185">Reference proteome</keyword>
<organism evidence="1 2">
    <name type="scientific">Glonium stellatum</name>
    <dbReference type="NCBI Taxonomy" id="574774"/>
    <lineage>
        <taxon>Eukaryota</taxon>
        <taxon>Fungi</taxon>
        <taxon>Dikarya</taxon>
        <taxon>Ascomycota</taxon>
        <taxon>Pezizomycotina</taxon>
        <taxon>Dothideomycetes</taxon>
        <taxon>Pleosporomycetidae</taxon>
        <taxon>Gloniales</taxon>
        <taxon>Gloniaceae</taxon>
        <taxon>Glonium</taxon>
    </lineage>
</organism>
<gene>
    <name evidence="1" type="ORF">AOQ84DRAFT_341143</name>
</gene>
<dbReference type="EMBL" id="KV749759">
    <property type="protein sequence ID" value="OCL07913.1"/>
    <property type="molecule type" value="Genomic_DNA"/>
</dbReference>
<proteinExistence type="predicted"/>
<reference evidence="1 2" key="1">
    <citation type="journal article" date="2016" name="Nat. Commun.">
        <title>Ectomycorrhizal ecology is imprinted in the genome of the dominant symbiotic fungus Cenococcum geophilum.</title>
        <authorList>
            <consortium name="DOE Joint Genome Institute"/>
            <person name="Peter M."/>
            <person name="Kohler A."/>
            <person name="Ohm R.A."/>
            <person name="Kuo A."/>
            <person name="Krutzmann J."/>
            <person name="Morin E."/>
            <person name="Arend M."/>
            <person name="Barry K.W."/>
            <person name="Binder M."/>
            <person name="Choi C."/>
            <person name="Clum A."/>
            <person name="Copeland A."/>
            <person name="Grisel N."/>
            <person name="Haridas S."/>
            <person name="Kipfer T."/>
            <person name="LaButti K."/>
            <person name="Lindquist E."/>
            <person name="Lipzen A."/>
            <person name="Maire R."/>
            <person name="Meier B."/>
            <person name="Mihaltcheva S."/>
            <person name="Molinier V."/>
            <person name="Murat C."/>
            <person name="Poggeler S."/>
            <person name="Quandt C.A."/>
            <person name="Sperisen C."/>
            <person name="Tritt A."/>
            <person name="Tisserant E."/>
            <person name="Crous P.W."/>
            <person name="Henrissat B."/>
            <person name="Nehls U."/>
            <person name="Egli S."/>
            <person name="Spatafora J.W."/>
            <person name="Grigoriev I.V."/>
            <person name="Martin F.M."/>
        </authorList>
    </citation>
    <scope>NUCLEOTIDE SEQUENCE [LARGE SCALE GENOMIC DNA]</scope>
    <source>
        <strain evidence="1 2">CBS 207.34</strain>
    </source>
</reference>
<protein>
    <submittedName>
        <fullName evidence="1">Uncharacterized protein</fullName>
    </submittedName>
</protein>
<evidence type="ECO:0000313" key="2">
    <source>
        <dbReference type="Proteomes" id="UP000250140"/>
    </source>
</evidence>
<name>A0A8E2F0A9_9PEZI</name>
<evidence type="ECO:0000313" key="1">
    <source>
        <dbReference type="EMBL" id="OCL07913.1"/>
    </source>
</evidence>
<sequence>MSLITDNLRQQLYNEAVSNYEHASLSFWTYIFKVYFSETYFFYDREKPASEQADPLRRVDGQVKYFEEGSFRTRVLCFHEAKKTYASDDDMRVVEGQAFEACATYCGNSNLTHVFAITTIGTRARTWKYIANQLQPLSGSSGLLNRGAYIDANSTAASQISDSFNHMKQFPPSQIAGTGNSNIAVTSPMSLGYTVPSTSASTSQSSEFTAAQMDGNWHFSNSDAKYYRYDSGKKDWEFAT</sequence>
<accession>A0A8E2F0A9</accession>
<dbReference type="OrthoDB" id="3942694at2759"/>
<dbReference type="AlphaFoldDB" id="A0A8E2F0A9"/>
<dbReference type="Proteomes" id="UP000250140">
    <property type="component" value="Unassembled WGS sequence"/>
</dbReference>